<organism evidence="2 3">
    <name type="scientific">Lojkania enalia</name>
    <dbReference type="NCBI Taxonomy" id="147567"/>
    <lineage>
        <taxon>Eukaryota</taxon>
        <taxon>Fungi</taxon>
        <taxon>Dikarya</taxon>
        <taxon>Ascomycota</taxon>
        <taxon>Pezizomycotina</taxon>
        <taxon>Dothideomycetes</taxon>
        <taxon>Pleosporomycetidae</taxon>
        <taxon>Pleosporales</taxon>
        <taxon>Pleosporales incertae sedis</taxon>
        <taxon>Lojkania</taxon>
    </lineage>
</organism>
<dbReference type="EMBL" id="ML986578">
    <property type="protein sequence ID" value="KAF2270851.1"/>
    <property type="molecule type" value="Genomic_DNA"/>
</dbReference>
<evidence type="ECO:0000256" key="1">
    <source>
        <dbReference type="SAM" id="Phobius"/>
    </source>
</evidence>
<evidence type="ECO:0000313" key="3">
    <source>
        <dbReference type="Proteomes" id="UP000800093"/>
    </source>
</evidence>
<feature type="transmembrane region" description="Helical" evidence="1">
    <location>
        <begin position="70"/>
        <end position="89"/>
    </location>
</feature>
<keyword evidence="3" id="KW-1185">Reference proteome</keyword>
<accession>A0A9P4NCP9</accession>
<dbReference type="Proteomes" id="UP000800093">
    <property type="component" value="Unassembled WGS sequence"/>
</dbReference>
<keyword evidence="1" id="KW-0812">Transmembrane</keyword>
<protein>
    <submittedName>
        <fullName evidence="2">Uncharacterized protein</fullName>
    </submittedName>
</protein>
<reference evidence="3" key="1">
    <citation type="journal article" date="2020" name="Stud. Mycol.">
        <title>101 Dothideomycetes genomes: A test case for predicting lifestyles and emergence of pathogens.</title>
        <authorList>
            <person name="Haridas S."/>
            <person name="Albert R."/>
            <person name="Binder M."/>
            <person name="Bloem J."/>
            <person name="LaButti K."/>
            <person name="Salamov A."/>
            <person name="Andreopoulos B."/>
            <person name="Baker S."/>
            <person name="Barry K."/>
            <person name="Bills G."/>
            <person name="Bluhm B."/>
            <person name="Cannon C."/>
            <person name="Castanera R."/>
            <person name="Culley D."/>
            <person name="Daum C."/>
            <person name="Ezra D."/>
            <person name="Gonzalez J."/>
            <person name="Henrissat B."/>
            <person name="Kuo A."/>
            <person name="Liang C."/>
            <person name="Lipzen A."/>
            <person name="Lutzoni F."/>
            <person name="Magnuson J."/>
            <person name="Mondo S."/>
            <person name="Nolan M."/>
            <person name="Ohm R."/>
            <person name="Pangilinan J."/>
            <person name="Park H.-J."/>
            <person name="Ramirez L."/>
            <person name="Alfaro M."/>
            <person name="Sun H."/>
            <person name="Tritt A."/>
            <person name="Yoshinaga Y."/>
            <person name="Zwiers L.-H."/>
            <person name="Turgeon B."/>
            <person name="Goodwin S."/>
            <person name="Spatafora J."/>
            <person name="Crous P."/>
            <person name="Grigoriev I."/>
        </authorList>
    </citation>
    <scope>NUCLEOTIDE SEQUENCE [LARGE SCALE GENOMIC DNA]</scope>
    <source>
        <strain evidence="3">CBS 304.66</strain>
    </source>
</reference>
<sequence>MIILYSCLYTFVVSLTCATLGRIFQLRMVVTLKVWECRPPFFFFYIMALGDFGRGVLFVLCFVDVGEIHVSSLLFPYCFLLVILCLGWPGSWYSFAKSALGVRSVFCLVLGRGWVRLYRSGSRSFFISFPVYLCQMVSSLVV</sequence>
<keyword evidence="1" id="KW-1133">Transmembrane helix</keyword>
<keyword evidence="1" id="KW-0472">Membrane</keyword>
<name>A0A9P4NCP9_9PLEO</name>
<evidence type="ECO:0000313" key="2">
    <source>
        <dbReference type="EMBL" id="KAF2270851.1"/>
    </source>
</evidence>
<gene>
    <name evidence="2" type="ORF">CC78DRAFT_3496</name>
</gene>
<dbReference type="AlphaFoldDB" id="A0A9P4NCP9"/>
<proteinExistence type="predicted"/>
<comment type="caution">
    <text evidence="2">The sequence shown here is derived from an EMBL/GenBank/DDBJ whole genome shotgun (WGS) entry which is preliminary data.</text>
</comment>
<feature type="transmembrane region" description="Helical" evidence="1">
    <location>
        <begin position="42"/>
        <end position="63"/>
    </location>
</feature>